<dbReference type="GO" id="GO:0016020">
    <property type="term" value="C:membrane"/>
    <property type="evidence" value="ECO:0007669"/>
    <property type="project" value="UniProtKB-SubCell"/>
</dbReference>
<dbReference type="InterPro" id="IPR052337">
    <property type="entry name" value="SAT4-like"/>
</dbReference>
<feature type="transmembrane region" description="Helical" evidence="7">
    <location>
        <begin position="82"/>
        <end position="106"/>
    </location>
</feature>
<dbReference type="PANTHER" id="PTHR33048:SF92">
    <property type="entry name" value="INTEGRAL MEMBRANE PROTEIN"/>
    <property type="match status" value="1"/>
</dbReference>
<evidence type="ECO:0000313" key="10">
    <source>
        <dbReference type="Proteomes" id="UP001152607"/>
    </source>
</evidence>
<feature type="transmembrane region" description="Helical" evidence="7">
    <location>
        <begin position="228"/>
        <end position="250"/>
    </location>
</feature>
<keyword evidence="4 7" id="KW-0472">Membrane</keyword>
<feature type="transmembrane region" description="Helical" evidence="7">
    <location>
        <begin position="42"/>
        <end position="62"/>
    </location>
</feature>
<keyword evidence="10" id="KW-1185">Reference proteome</keyword>
<evidence type="ECO:0000256" key="6">
    <source>
        <dbReference type="SAM" id="MobiDB-lite"/>
    </source>
</evidence>
<reference evidence="9" key="1">
    <citation type="submission" date="2023-01" db="EMBL/GenBank/DDBJ databases">
        <authorList>
            <person name="Van Ghelder C."/>
            <person name="Rancurel C."/>
        </authorList>
    </citation>
    <scope>NUCLEOTIDE SEQUENCE</scope>
    <source>
        <strain evidence="9">CNCM I-4278</strain>
    </source>
</reference>
<feature type="transmembrane region" description="Helical" evidence="7">
    <location>
        <begin position="118"/>
        <end position="139"/>
    </location>
</feature>
<feature type="transmembrane region" description="Helical" evidence="7">
    <location>
        <begin position="168"/>
        <end position="186"/>
    </location>
</feature>
<feature type="transmembrane region" description="Helical" evidence="7">
    <location>
        <begin position="198"/>
        <end position="216"/>
    </location>
</feature>
<evidence type="ECO:0000256" key="7">
    <source>
        <dbReference type="SAM" id="Phobius"/>
    </source>
</evidence>
<comment type="subcellular location">
    <subcellularLocation>
        <location evidence="1">Membrane</location>
        <topology evidence="1">Multi-pass membrane protein</topology>
    </subcellularLocation>
</comment>
<dbReference type="EMBL" id="CAOQHR010000008">
    <property type="protein sequence ID" value="CAI6338664.1"/>
    <property type="molecule type" value="Genomic_DNA"/>
</dbReference>
<sequence length="372" mass="41385">MVSPTGVIATEWSLFALAVLLVSARVTMHIKLKNSNLHLSDTFLSLAVASALGLLICDSYTYKAGAMDEFAEPTVEIWKVRFATNYFFDFGVYLPKYSMLASYYRIIPRTAQQSRKALYAVTFIIAVCSMVTLFADTFWCGTDISINWSNAKSDCTVFTSMTLAKMNWALHFSCEIMLFVLPLPLINGLRLSQRREKAGILVVFLLGAITILVSTARFTAMMMLSNDIMIYILATAEFTIAIMILSLISLRPLLRRIGRAATAFTSPTPSRSRSNKASRSIAATFGSRPEKTRSFSLSKTPILNRDPYPTNRQSSSKGSDINLTEQDPGKIYKTEEVIVTYSNSNREFDADSEISRGLSSPDAEIRVNSMMV</sequence>
<name>A0A9W4UMZ9_9PLEO</name>
<proteinExistence type="inferred from homology"/>
<dbReference type="AlphaFoldDB" id="A0A9W4UMZ9"/>
<evidence type="ECO:0000256" key="5">
    <source>
        <dbReference type="ARBA" id="ARBA00038359"/>
    </source>
</evidence>
<gene>
    <name evidence="9" type="ORF">PDIGIT_LOCUS11796</name>
</gene>
<dbReference type="InterPro" id="IPR049326">
    <property type="entry name" value="Rhodopsin_dom_fungi"/>
</dbReference>
<keyword evidence="3 7" id="KW-1133">Transmembrane helix</keyword>
<dbReference type="Proteomes" id="UP001152607">
    <property type="component" value="Unassembled WGS sequence"/>
</dbReference>
<accession>A0A9W4UMZ9</accession>
<comment type="similarity">
    <text evidence="5">Belongs to the SAT4 family.</text>
</comment>
<organism evidence="9 10">
    <name type="scientific">Periconia digitata</name>
    <dbReference type="NCBI Taxonomy" id="1303443"/>
    <lineage>
        <taxon>Eukaryota</taxon>
        <taxon>Fungi</taxon>
        <taxon>Dikarya</taxon>
        <taxon>Ascomycota</taxon>
        <taxon>Pezizomycotina</taxon>
        <taxon>Dothideomycetes</taxon>
        <taxon>Pleosporomycetidae</taxon>
        <taxon>Pleosporales</taxon>
        <taxon>Massarineae</taxon>
        <taxon>Periconiaceae</taxon>
        <taxon>Periconia</taxon>
    </lineage>
</organism>
<feature type="compositionally biased region" description="Polar residues" evidence="6">
    <location>
        <begin position="310"/>
        <end position="325"/>
    </location>
</feature>
<feature type="region of interest" description="Disordered" evidence="6">
    <location>
        <begin position="264"/>
        <end position="326"/>
    </location>
</feature>
<evidence type="ECO:0000256" key="4">
    <source>
        <dbReference type="ARBA" id="ARBA00023136"/>
    </source>
</evidence>
<protein>
    <recommendedName>
        <fullName evidence="8">Rhodopsin domain-containing protein</fullName>
    </recommendedName>
</protein>
<dbReference type="OrthoDB" id="444631at2759"/>
<evidence type="ECO:0000313" key="9">
    <source>
        <dbReference type="EMBL" id="CAI6338664.1"/>
    </source>
</evidence>
<feature type="compositionally biased region" description="Polar residues" evidence="6">
    <location>
        <begin position="264"/>
        <end position="278"/>
    </location>
</feature>
<dbReference type="Pfam" id="PF20684">
    <property type="entry name" value="Fung_rhodopsin"/>
    <property type="match status" value="1"/>
</dbReference>
<keyword evidence="2 7" id="KW-0812">Transmembrane</keyword>
<comment type="caution">
    <text evidence="9">The sequence shown here is derived from an EMBL/GenBank/DDBJ whole genome shotgun (WGS) entry which is preliminary data.</text>
</comment>
<evidence type="ECO:0000256" key="2">
    <source>
        <dbReference type="ARBA" id="ARBA00022692"/>
    </source>
</evidence>
<evidence type="ECO:0000256" key="3">
    <source>
        <dbReference type="ARBA" id="ARBA00022989"/>
    </source>
</evidence>
<dbReference type="PANTHER" id="PTHR33048">
    <property type="entry name" value="PTH11-LIKE INTEGRAL MEMBRANE PROTEIN (AFU_ORTHOLOGUE AFUA_5G11245)"/>
    <property type="match status" value="1"/>
</dbReference>
<feature type="domain" description="Rhodopsin" evidence="8">
    <location>
        <begin position="24"/>
        <end position="256"/>
    </location>
</feature>
<evidence type="ECO:0000259" key="8">
    <source>
        <dbReference type="Pfam" id="PF20684"/>
    </source>
</evidence>
<evidence type="ECO:0000256" key="1">
    <source>
        <dbReference type="ARBA" id="ARBA00004141"/>
    </source>
</evidence>